<gene>
    <name evidence="2" type="ORF">GCM10025759_20420</name>
</gene>
<dbReference type="Gene3D" id="3.40.50.1820">
    <property type="entry name" value="alpha/beta hydrolase"/>
    <property type="match status" value="1"/>
</dbReference>
<evidence type="ECO:0000313" key="2">
    <source>
        <dbReference type="EMBL" id="GAA5076112.1"/>
    </source>
</evidence>
<dbReference type="InterPro" id="IPR000073">
    <property type="entry name" value="AB_hydrolase_1"/>
</dbReference>
<protein>
    <submittedName>
        <fullName evidence="2">Alpha/beta hydrolase</fullName>
    </submittedName>
</protein>
<accession>A0ABP9LHC1</accession>
<sequence length="287" mass="31519">MVNLQIENPEVVGEAVVAGLADRFAGQAHRFGDGLVGVVTHAGPSASKTGVLLLNAGLTRHTGPFRVHVELARTLAEQGFPVLRFDQGGLGDSDMPIRAGGDRRQREIDAAMRLLAEQTGVTRFVLCGLCSGADDAFHIAAAHPRVAGAILLDGVAYPTPGFWLRHALPRIFNAAKVLRYIASRRNAGPSLADFRDWPERAQARRMLSDIVGRGGRLLFVFTGGAYHYFNHRAQLAASLGRDAQSPQVSLEFWREYDHTFYLRKHRRVLMARIVAWMRAEFGAVKAD</sequence>
<keyword evidence="3" id="KW-1185">Reference proteome</keyword>
<comment type="caution">
    <text evidence="2">The sequence shown here is derived from an EMBL/GenBank/DDBJ whole genome shotgun (WGS) entry which is preliminary data.</text>
</comment>
<reference evidence="3" key="1">
    <citation type="journal article" date="2019" name="Int. J. Syst. Evol. Microbiol.">
        <title>The Global Catalogue of Microorganisms (GCM) 10K type strain sequencing project: providing services to taxonomists for standard genome sequencing and annotation.</title>
        <authorList>
            <consortium name="The Broad Institute Genomics Platform"/>
            <consortium name="The Broad Institute Genome Sequencing Center for Infectious Disease"/>
            <person name="Wu L."/>
            <person name="Ma J."/>
        </authorList>
    </citation>
    <scope>NUCLEOTIDE SEQUENCE [LARGE SCALE GENOMIC DNA]</scope>
    <source>
        <strain evidence="3">JCM 19212</strain>
    </source>
</reference>
<proteinExistence type="predicted"/>
<dbReference type="GO" id="GO:0016787">
    <property type="term" value="F:hydrolase activity"/>
    <property type="evidence" value="ECO:0007669"/>
    <property type="project" value="UniProtKB-KW"/>
</dbReference>
<dbReference type="Pfam" id="PF00561">
    <property type="entry name" value="Abhydrolase_1"/>
    <property type="match status" value="1"/>
</dbReference>
<dbReference type="SUPFAM" id="SSF53474">
    <property type="entry name" value="alpha/beta-Hydrolases"/>
    <property type="match status" value="1"/>
</dbReference>
<dbReference type="EMBL" id="BAABKY010000002">
    <property type="protein sequence ID" value="GAA5076112.1"/>
    <property type="molecule type" value="Genomic_DNA"/>
</dbReference>
<evidence type="ECO:0000313" key="3">
    <source>
        <dbReference type="Proteomes" id="UP001501083"/>
    </source>
</evidence>
<evidence type="ECO:0000259" key="1">
    <source>
        <dbReference type="Pfam" id="PF00561"/>
    </source>
</evidence>
<feature type="domain" description="AB hydrolase-1" evidence="1">
    <location>
        <begin position="51"/>
        <end position="199"/>
    </location>
</feature>
<dbReference type="InterPro" id="IPR029058">
    <property type="entry name" value="AB_hydrolase_fold"/>
</dbReference>
<keyword evidence="2" id="KW-0378">Hydrolase</keyword>
<organism evidence="2 3">
    <name type="scientific">Lysobacter panacisoli</name>
    <dbReference type="NCBI Taxonomy" id="1255263"/>
    <lineage>
        <taxon>Bacteria</taxon>
        <taxon>Pseudomonadati</taxon>
        <taxon>Pseudomonadota</taxon>
        <taxon>Gammaproteobacteria</taxon>
        <taxon>Lysobacterales</taxon>
        <taxon>Lysobacteraceae</taxon>
        <taxon>Lysobacter</taxon>
    </lineage>
</organism>
<name>A0ABP9LHC1_9GAMM</name>
<dbReference type="Proteomes" id="UP001501083">
    <property type="component" value="Unassembled WGS sequence"/>
</dbReference>